<dbReference type="EC" id="2.7.1.182" evidence="12"/>
<dbReference type="PANTHER" id="PTHR32523">
    <property type="entry name" value="PHYTOL KINASE 1, CHLOROPLASTIC"/>
    <property type="match status" value="1"/>
</dbReference>
<dbReference type="InterPro" id="IPR039606">
    <property type="entry name" value="Phytol/farnesol_kinase"/>
</dbReference>
<protein>
    <recommendedName>
        <fullName evidence="12">phytol kinase</fullName>
        <ecNumber evidence="12">2.7.1.182</ecNumber>
    </recommendedName>
</protein>
<keyword evidence="9 14" id="KW-1133">Transmembrane helix</keyword>
<name>A0A843V0M7_COLES</name>
<dbReference type="GO" id="GO:0031969">
    <property type="term" value="C:chloroplast membrane"/>
    <property type="evidence" value="ECO:0007669"/>
    <property type="project" value="UniProtKB-SubCell"/>
</dbReference>
<evidence type="ECO:0000256" key="12">
    <source>
        <dbReference type="ARBA" id="ARBA00039024"/>
    </source>
</evidence>
<comment type="subcellular location">
    <subcellularLocation>
        <location evidence="1">Plastid</location>
        <location evidence="1">Chloroplast membrane</location>
        <topology evidence="1">Multi-pass membrane protein</topology>
    </subcellularLocation>
</comment>
<evidence type="ECO:0000256" key="4">
    <source>
        <dbReference type="ARBA" id="ARBA00022640"/>
    </source>
</evidence>
<organism evidence="15 16">
    <name type="scientific">Colocasia esculenta</name>
    <name type="common">Wild taro</name>
    <name type="synonym">Arum esculentum</name>
    <dbReference type="NCBI Taxonomy" id="4460"/>
    <lineage>
        <taxon>Eukaryota</taxon>
        <taxon>Viridiplantae</taxon>
        <taxon>Streptophyta</taxon>
        <taxon>Embryophyta</taxon>
        <taxon>Tracheophyta</taxon>
        <taxon>Spermatophyta</taxon>
        <taxon>Magnoliopsida</taxon>
        <taxon>Liliopsida</taxon>
        <taxon>Araceae</taxon>
        <taxon>Aroideae</taxon>
        <taxon>Colocasieae</taxon>
        <taxon>Colocasia</taxon>
    </lineage>
</organism>
<accession>A0A843V0M7</accession>
<evidence type="ECO:0000313" key="15">
    <source>
        <dbReference type="EMBL" id="MQL89541.1"/>
    </source>
</evidence>
<dbReference type="AlphaFoldDB" id="A0A843V0M7"/>
<comment type="similarity">
    <text evidence="2">Belongs to the polyprenol kinase family.</text>
</comment>
<proteinExistence type="inferred from homology"/>
<dbReference type="GO" id="GO:0010276">
    <property type="term" value="F:phytol kinase activity"/>
    <property type="evidence" value="ECO:0007669"/>
    <property type="project" value="UniProtKB-EC"/>
</dbReference>
<evidence type="ECO:0000256" key="13">
    <source>
        <dbReference type="ARBA" id="ARBA00048889"/>
    </source>
</evidence>
<feature type="transmembrane region" description="Helical" evidence="14">
    <location>
        <begin position="301"/>
        <end position="323"/>
    </location>
</feature>
<keyword evidence="8" id="KW-0809">Transit peptide</keyword>
<evidence type="ECO:0000256" key="5">
    <source>
        <dbReference type="ARBA" id="ARBA00022679"/>
    </source>
</evidence>
<comment type="catalytic activity">
    <reaction evidence="13">
        <text>phytol + CTP = phytyl phosphate + CDP + H(+)</text>
        <dbReference type="Rhea" id="RHEA:38055"/>
        <dbReference type="ChEBI" id="CHEBI:15378"/>
        <dbReference type="ChEBI" id="CHEBI:17327"/>
        <dbReference type="ChEBI" id="CHEBI:37563"/>
        <dbReference type="ChEBI" id="CHEBI:58069"/>
        <dbReference type="ChEBI" id="CHEBI:75483"/>
        <dbReference type="EC" id="2.7.1.182"/>
    </reaction>
</comment>
<evidence type="ECO:0000256" key="8">
    <source>
        <dbReference type="ARBA" id="ARBA00022946"/>
    </source>
</evidence>
<evidence type="ECO:0000256" key="14">
    <source>
        <dbReference type="SAM" id="Phobius"/>
    </source>
</evidence>
<feature type="transmembrane region" description="Helical" evidence="14">
    <location>
        <begin position="242"/>
        <end position="261"/>
    </location>
</feature>
<keyword evidence="4" id="KW-0934">Plastid</keyword>
<dbReference type="OrthoDB" id="5673at2759"/>
<gene>
    <name evidence="15" type="ORF">Taro_022115</name>
</gene>
<comment type="pathway">
    <text evidence="11">Cofactor biosynthesis; tocopherol biosynthesis.</text>
</comment>
<dbReference type="Proteomes" id="UP000652761">
    <property type="component" value="Unassembled WGS sequence"/>
</dbReference>
<sequence>MSTEGGCPPAVVATSAAAARSLRLPPPGFHPPQPRRRAAAIKGAHCLPFRSPFAKGPWEGVRLCSSRGGSSLAPSRGRDGRAPRRLWARCTAAPLCGGSLLWWRDAGAAALVMGGAYSLVLCFDVLTQRDLIDPCNDEGCMSSSRCRNIEEGKLKVDVSDPPGIHLIVKRGGQKLSRKIVHVLSGILFMSSWPIFSSSIEARFFAALAPFVNCLRLTVYGLSLVTDEGLIKSVTREGKPEELLRGPLYYVLVLMFCVLVFWRDSPVGVTALAMMSGGDGIADIMGRKFGAARLPYNNRKSWVGSICMFTFGFFVSMGMLYYFASLGYFDLDGLESAKKVALISLTATLVESLPFTDVLDDNISVPLSSMLMGSLLFG</sequence>
<keyword evidence="7" id="KW-0418">Kinase</keyword>
<keyword evidence="3" id="KW-0150">Chloroplast</keyword>
<keyword evidence="16" id="KW-1185">Reference proteome</keyword>
<dbReference type="PANTHER" id="PTHR32523:SF8">
    <property type="entry name" value="DOLICHOL KINASE"/>
    <property type="match status" value="1"/>
</dbReference>
<evidence type="ECO:0000256" key="9">
    <source>
        <dbReference type="ARBA" id="ARBA00022989"/>
    </source>
</evidence>
<feature type="transmembrane region" description="Helical" evidence="14">
    <location>
        <begin position="179"/>
        <end position="195"/>
    </location>
</feature>
<evidence type="ECO:0000313" key="16">
    <source>
        <dbReference type="Proteomes" id="UP000652761"/>
    </source>
</evidence>
<dbReference type="GO" id="GO:0010189">
    <property type="term" value="P:vitamin E biosynthetic process"/>
    <property type="evidence" value="ECO:0007669"/>
    <property type="project" value="TreeGrafter"/>
</dbReference>
<reference evidence="15" key="1">
    <citation type="submission" date="2017-07" db="EMBL/GenBank/DDBJ databases">
        <title>Taro Niue Genome Assembly and Annotation.</title>
        <authorList>
            <person name="Atibalentja N."/>
            <person name="Keating K."/>
            <person name="Fields C.J."/>
        </authorList>
    </citation>
    <scope>NUCLEOTIDE SEQUENCE</scope>
    <source>
        <strain evidence="15">Niue_2</strain>
        <tissue evidence="15">Leaf</tissue>
    </source>
</reference>
<keyword evidence="6 14" id="KW-0812">Transmembrane</keyword>
<comment type="caution">
    <text evidence="15">The sequence shown here is derived from an EMBL/GenBank/DDBJ whole genome shotgun (WGS) entry which is preliminary data.</text>
</comment>
<feature type="transmembrane region" description="Helical" evidence="14">
    <location>
        <begin position="201"/>
        <end position="221"/>
    </location>
</feature>
<keyword evidence="10 14" id="KW-0472">Membrane</keyword>
<evidence type="ECO:0000256" key="3">
    <source>
        <dbReference type="ARBA" id="ARBA00022528"/>
    </source>
</evidence>
<evidence type="ECO:0000256" key="10">
    <source>
        <dbReference type="ARBA" id="ARBA00023136"/>
    </source>
</evidence>
<evidence type="ECO:0000256" key="2">
    <source>
        <dbReference type="ARBA" id="ARBA00010794"/>
    </source>
</evidence>
<dbReference type="EMBL" id="NMUH01001157">
    <property type="protein sequence ID" value="MQL89541.1"/>
    <property type="molecule type" value="Genomic_DNA"/>
</dbReference>
<keyword evidence="5" id="KW-0808">Transferase</keyword>
<evidence type="ECO:0000256" key="6">
    <source>
        <dbReference type="ARBA" id="ARBA00022692"/>
    </source>
</evidence>
<evidence type="ECO:0000256" key="11">
    <source>
        <dbReference type="ARBA" id="ARBA00024015"/>
    </source>
</evidence>
<evidence type="ECO:0000256" key="7">
    <source>
        <dbReference type="ARBA" id="ARBA00022777"/>
    </source>
</evidence>
<evidence type="ECO:0000256" key="1">
    <source>
        <dbReference type="ARBA" id="ARBA00004508"/>
    </source>
</evidence>